<proteinExistence type="predicted"/>
<accession>A0ABY5P8V0</accession>
<name>A0ABY5P8V0_9LACT</name>
<evidence type="ECO:0000313" key="2">
    <source>
        <dbReference type="Proteomes" id="UP001315967"/>
    </source>
</evidence>
<dbReference type="EMBL" id="CP102453">
    <property type="protein sequence ID" value="UUX34895.1"/>
    <property type="molecule type" value="Genomic_DNA"/>
</dbReference>
<evidence type="ECO:0000313" key="1">
    <source>
        <dbReference type="EMBL" id="UUX34895.1"/>
    </source>
</evidence>
<organism evidence="1 2">
    <name type="scientific">Fundicoccus culcitae</name>
    <dbReference type="NCBI Taxonomy" id="2969821"/>
    <lineage>
        <taxon>Bacteria</taxon>
        <taxon>Bacillati</taxon>
        <taxon>Bacillota</taxon>
        <taxon>Bacilli</taxon>
        <taxon>Lactobacillales</taxon>
        <taxon>Aerococcaceae</taxon>
        <taxon>Fundicoccus</taxon>
    </lineage>
</organism>
<reference evidence="1 2" key="1">
    <citation type="submission" date="2022-08" db="EMBL/GenBank/DDBJ databases">
        <title>Aerococcaceae sp. nov isolated from spoiled eye mask.</title>
        <authorList>
            <person name="Zhou G."/>
            <person name="Xie X.-B."/>
            <person name="Shi Q.-S."/>
            <person name="Wang Y.-S."/>
            <person name="Wen X."/>
            <person name="Peng H."/>
            <person name="Yang X.-J."/>
            <person name="Tao H.-B."/>
            <person name="Huang X.-M."/>
        </authorList>
    </citation>
    <scope>NUCLEOTIDE SEQUENCE [LARGE SCALE GENOMIC DNA]</scope>
    <source>
        <strain evidence="2">DM20194951</strain>
    </source>
</reference>
<keyword evidence="2" id="KW-1185">Reference proteome</keyword>
<dbReference type="RefSeq" id="WP_313794387.1">
    <property type="nucleotide sequence ID" value="NZ_CP102453.1"/>
</dbReference>
<gene>
    <name evidence="1" type="ORF">NRE15_04410</name>
</gene>
<protein>
    <submittedName>
        <fullName evidence="1">Uncharacterized protein</fullName>
    </submittedName>
</protein>
<sequence length="61" mass="7207">MKRSIRNINSLEQVPERLFDIMVNSDGDIVAEFKLSKSKKVVVPWNEIVYQIESMKRQQIK</sequence>
<dbReference type="Proteomes" id="UP001315967">
    <property type="component" value="Chromosome"/>
</dbReference>